<name>A0A9P1GJ32_9DINO</name>
<evidence type="ECO:0000313" key="1">
    <source>
        <dbReference type="EMBL" id="CAI4015775.1"/>
    </source>
</evidence>
<protein>
    <submittedName>
        <fullName evidence="1">Uncharacterized protein</fullName>
    </submittedName>
</protein>
<dbReference type="Proteomes" id="UP001152797">
    <property type="component" value="Unassembled WGS sequence"/>
</dbReference>
<sequence>MKTSCNIHAHLLLLLRNVPEDELDERSVSRILSSFTFLSLHHTFNQNFLDIPETELFEVFQHHRRGLVRWFEKQRKNSEYGRFNRVLQQVHQQFSTIDSSSAVDTALFEWGVVKGDARNAGRYAIVGPKRSDAERGEVAQTASNDNAWIELNIQLLQVTVRGRHVTPLEADTCDDADFKEVRGGVGL</sequence>
<dbReference type="EMBL" id="CAMXCT010006549">
    <property type="protein sequence ID" value="CAI4015775.1"/>
    <property type="molecule type" value="Genomic_DNA"/>
</dbReference>
<dbReference type="EMBL" id="CAMXCT020006549">
    <property type="protein sequence ID" value="CAL1169150.1"/>
    <property type="molecule type" value="Genomic_DNA"/>
</dbReference>
<comment type="caution">
    <text evidence="1">The sequence shown here is derived from an EMBL/GenBank/DDBJ whole genome shotgun (WGS) entry which is preliminary data.</text>
</comment>
<dbReference type="EMBL" id="CAMXCT030006549">
    <property type="protein sequence ID" value="CAL4803087.1"/>
    <property type="molecule type" value="Genomic_DNA"/>
</dbReference>
<dbReference type="OrthoDB" id="10610562at2759"/>
<accession>A0A9P1GJ32</accession>
<proteinExistence type="predicted"/>
<reference evidence="2 3" key="2">
    <citation type="submission" date="2024-05" db="EMBL/GenBank/DDBJ databases">
        <authorList>
            <person name="Chen Y."/>
            <person name="Shah S."/>
            <person name="Dougan E. K."/>
            <person name="Thang M."/>
            <person name="Chan C."/>
        </authorList>
    </citation>
    <scope>NUCLEOTIDE SEQUENCE [LARGE SCALE GENOMIC DNA]</scope>
</reference>
<gene>
    <name evidence="1" type="ORF">C1SCF055_LOCUS40583</name>
</gene>
<evidence type="ECO:0000313" key="2">
    <source>
        <dbReference type="EMBL" id="CAL4803087.1"/>
    </source>
</evidence>
<keyword evidence="3" id="KW-1185">Reference proteome</keyword>
<organism evidence="1">
    <name type="scientific">Cladocopium goreaui</name>
    <dbReference type="NCBI Taxonomy" id="2562237"/>
    <lineage>
        <taxon>Eukaryota</taxon>
        <taxon>Sar</taxon>
        <taxon>Alveolata</taxon>
        <taxon>Dinophyceae</taxon>
        <taxon>Suessiales</taxon>
        <taxon>Symbiodiniaceae</taxon>
        <taxon>Cladocopium</taxon>
    </lineage>
</organism>
<reference evidence="1" key="1">
    <citation type="submission" date="2022-10" db="EMBL/GenBank/DDBJ databases">
        <authorList>
            <person name="Chen Y."/>
            <person name="Dougan E. K."/>
            <person name="Chan C."/>
            <person name="Rhodes N."/>
            <person name="Thang M."/>
        </authorList>
    </citation>
    <scope>NUCLEOTIDE SEQUENCE</scope>
</reference>
<evidence type="ECO:0000313" key="3">
    <source>
        <dbReference type="Proteomes" id="UP001152797"/>
    </source>
</evidence>
<dbReference type="AlphaFoldDB" id="A0A9P1GJ32"/>